<accession>A0ABV7A0P8</accession>
<reference evidence="3" key="1">
    <citation type="journal article" date="2019" name="Int. J. Syst. Evol. Microbiol.">
        <title>The Global Catalogue of Microorganisms (GCM) 10K type strain sequencing project: providing services to taxonomists for standard genome sequencing and annotation.</title>
        <authorList>
            <consortium name="The Broad Institute Genomics Platform"/>
            <consortium name="The Broad Institute Genome Sequencing Center for Infectious Disease"/>
            <person name="Wu L."/>
            <person name="Ma J."/>
        </authorList>
    </citation>
    <scope>NUCLEOTIDE SEQUENCE [LARGE SCALE GENOMIC DNA]</scope>
    <source>
        <strain evidence="3">KCTC 52487</strain>
    </source>
</reference>
<sequence>MQTTLKKRLEIVIEAPVIDRLRRVLDDKGVSGYTIIPAVAGRGRHGRWNREGEISDTSRMLVLFAIIDPSELDDMLAAVYAVLSRQIGIVSVSDVQVVRDEHFRRTGKPA</sequence>
<dbReference type="Gene3D" id="3.30.70.120">
    <property type="match status" value="1"/>
</dbReference>
<dbReference type="InterPro" id="IPR002187">
    <property type="entry name" value="N-reg_PII"/>
</dbReference>
<dbReference type="Proteomes" id="UP001595379">
    <property type="component" value="Unassembled WGS sequence"/>
</dbReference>
<dbReference type="InterPro" id="IPR015867">
    <property type="entry name" value="N-reg_PII/ATP_PRibTrfase_C"/>
</dbReference>
<protein>
    <recommendedName>
        <fullName evidence="1">Nitrogen regulatory protein P-II</fullName>
    </recommendedName>
</protein>
<dbReference type="RefSeq" id="WP_343163267.1">
    <property type="nucleotide sequence ID" value="NZ_JBHRSV010000028.1"/>
</dbReference>
<evidence type="ECO:0000313" key="2">
    <source>
        <dbReference type="EMBL" id="MFC2927280.1"/>
    </source>
</evidence>
<dbReference type="EMBL" id="JBHRSV010000028">
    <property type="protein sequence ID" value="MFC2927280.1"/>
    <property type="molecule type" value="Genomic_DNA"/>
</dbReference>
<name>A0ABV7A0P8_9PROT</name>
<dbReference type="SUPFAM" id="SSF54913">
    <property type="entry name" value="GlnB-like"/>
    <property type="match status" value="1"/>
</dbReference>
<evidence type="ECO:0000256" key="1">
    <source>
        <dbReference type="ARBA" id="ARBA00015681"/>
    </source>
</evidence>
<dbReference type="InterPro" id="IPR011322">
    <property type="entry name" value="N-reg_PII-like_a/b"/>
</dbReference>
<proteinExistence type="predicted"/>
<dbReference type="Pfam" id="PF00543">
    <property type="entry name" value="P-II"/>
    <property type="match status" value="1"/>
</dbReference>
<gene>
    <name evidence="2" type="ORF">ACFOOR_14325</name>
</gene>
<keyword evidence="3" id="KW-1185">Reference proteome</keyword>
<organism evidence="2 3">
    <name type="scientific">Hyphobacterium vulgare</name>
    <dbReference type="NCBI Taxonomy" id="1736751"/>
    <lineage>
        <taxon>Bacteria</taxon>
        <taxon>Pseudomonadati</taxon>
        <taxon>Pseudomonadota</taxon>
        <taxon>Alphaproteobacteria</taxon>
        <taxon>Maricaulales</taxon>
        <taxon>Maricaulaceae</taxon>
        <taxon>Hyphobacterium</taxon>
    </lineage>
</organism>
<evidence type="ECO:0000313" key="3">
    <source>
        <dbReference type="Proteomes" id="UP001595379"/>
    </source>
</evidence>
<comment type="caution">
    <text evidence="2">The sequence shown here is derived from an EMBL/GenBank/DDBJ whole genome shotgun (WGS) entry which is preliminary data.</text>
</comment>